<evidence type="ECO:0000313" key="2">
    <source>
        <dbReference type="EMBL" id="WTZ10281.1"/>
    </source>
</evidence>
<reference evidence="2" key="1">
    <citation type="submission" date="2022-10" db="EMBL/GenBank/DDBJ databases">
        <title>The complete genomes of actinobacterial strains from the NBC collection.</title>
        <authorList>
            <person name="Joergensen T.S."/>
            <person name="Alvarez Arevalo M."/>
            <person name="Sterndorff E.B."/>
            <person name="Faurdal D."/>
            <person name="Vuksanovic O."/>
            <person name="Mourched A.-S."/>
            <person name="Charusanti P."/>
            <person name="Shaw S."/>
            <person name="Blin K."/>
            <person name="Weber T."/>
        </authorList>
    </citation>
    <scope>NUCLEOTIDE SEQUENCE</scope>
    <source>
        <strain evidence="2">NBC_01393</strain>
    </source>
</reference>
<feature type="domain" description="Aminoglycoside phosphotransferase" evidence="1">
    <location>
        <begin position="94"/>
        <end position="263"/>
    </location>
</feature>
<accession>A0AAU3HYW8</accession>
<dbReference type="EMBL" id="CP109546">
    <property type="protein sequence ID" value="WTZ10281.1"/>
    <property type="molecule type" value="Genomic_DNA"/>
</dbReference>
<dbReference type="Gene3D" id="3.90.1200.10">
    <property type="match status" value="1"/>
</dbReference>
<evidence type="ECO:0000259" key="1">
    <source>
        <dbReference type="Pfam" id="PF01636"/>
    </source>
</evidence>
<protein>
    <submittedName>
        <fullName evidence="2">Aminoglycoside phosphotransferase family protein</fullName>
    </submittedName>
</protein>
<name>A0AAU3HYW8_9ACTN</name>
<dbReference type="Pfam" id="PF01636">
    <property type="entry name" value="APH"/>
    <property type="match status" value="1"/>
</dbReference>
<dbReference type="InterPro" id="IPR002575">
    <property type="entry name" value="Aminoglycoside_PTrfase"/>
</dbReference>
<dbReference type="PANTHER" id="PTHR40086:SF1">
    <property type="entry name" value="CELL CYCLE REGULATOR CCRZ"/>
    <property type="match status" value="1"/>
</dbReference>
<gene>
    <name evidence="2" type="ORF">OG699_21145</name>
</gene>
<dbReference type="AlphaFoldDB" id="A0AAU3HYW8"/>
<dbReference type="PANTHER" id="PTHR40086">
    <property type="entry name" value="PHOSPHOTRANSFERASE YTMP-RELATED"/>
    <property type="match status" value="1"/>
</dbReference>
<dbReference type="InterPro" id="IPR052077">
    <property type="entry name" value="CcrZ_PhaseVar_Mediator"/>
</dbReference>
<organism evidence="2">
    <name type="scientific">Streptomyces sp. NBC_01393</name>
    <dbReference type="NCBI Taxonomy" id="2903851"/>
    <lineage>
        <taxon>Bacteria</taxon>
        <taxon>Bacillati</taxon>
        <taxon>Actinomycetota</taxon>
        <taxon>Actinomycetes</taxon>
        <taxon>Kitasatosporales</taxon>
        <taxon>Streptomycetaceae</taxon>
        <taxon>Streptomyces</taxon>
    </lineage>
</organism>
<dbReference type="SUPFAM" id="SSF56112">
    <property type="entry name" value="Protein kinase-like (PK-like)"/>
    <property type="match status" value="1"/>
</dbReference>
<sequence length="374" mass="41045">MSPESASLALRRAVEVSGDAGVVEGPLHGYHHETYVVPLPARPGEAEPVRWKCREPRPGLLWFDRRCFASEEELLRALQGRIEGIPDLIQAGSAGLQRFIEGETLGTLYGSGGGIPSSLLGQIVSLFGQLARVRPDSLTAERTCTSVYRAAEGDTDGFLERLILFTEEEVYQRNMPDFKGLFYDLGLDDASFGKLREQVSGLTRRPFHLLHADLHRENFVVDGVGRLWTIDWELAMFGDPLYDLATHLYLMRYPRDQERQMIEQWRKAVESVVPGSSDGCGKDLPKLLAFKRAQSVFTDVIRTALSLEEGERTVDASPLARAGDRIQQVLGAATVPLGIKVPAPESVTAALGRWCEERAESAGVMAGAVVPGGA</sequence>
<dbReference type="InterPro" id="IPR011009">
    <property type="entry name" value="Kinase-like_dom_sf"/>
</dbReference>
<proteinExistence type="predicted"/>